<dbReference type="PANTHER" id="PTHR22168">
    <property type="entry name" value="TMEM26 PROTEIN"/>
    <property type="match status" value="1"/>
</dbReference>
<dbReference type="InterPro" id="IPR019169">
    <property type="entry name" value="Transmembrane_26"/>
</dbReference>
<reference evidence="2 3" key="1">
    <citation type="submission" date="2020-06" db="EMBL/GenBank/DDBJ databases">
        <authorList>
            <consortium name="Wellcome Sanger Institute Data Sharing"/>
        </authorList>
    </citation>
    <scope>NUCLEOTIDE SEQUENCE [LARGE SCALE GENOMIC DNA]</scope>
</reference>
<accession>A0AAY4A971</accession>
<gene>
    <name evidence="2" type="primary">tmem26b</name>
</gene>
<name>A0AAY4A971_9TELE</name>
<dbReference type="Proteomes" id="UP000694580">
    <property type="component" value="Chromosome 2"/>
</dbReference>
<reference evidence="2" key="3">
    <citation type="submission" date="2025-09" db="UniProtKB">
        <authorList>
            <consortium name="Ensembl"/>
        </authorList>
    </citation>
    <scope>IDENTIFICATION</scope>
</reference>
<reference evidence="2" key="2">
    <citation type="submission" date="2025-08" db="UniProtKB">
        <authorList>
            <consortium name="Ensembl"/>
        </authorList>
    </citation>
    <scope>IDENTIFICATION</scope>
</reference>
<feature type="transmembrane region" description="Helical" evidence="1">
    <location>
        <begin position="7"/>
        <end position="27"/>
    </location>
</feature>
<dbReference type="Ensembl" id="ENSDCDT00010005710.1">
    <property type="protein sequence ID" value="ENSDCDP00010005517.1"/>
    <property type="gene ID" value="ENSDCDG00010002421.1"/>
</dbReference>
<keyword evidence="3" id="KW-1185">Reference proteome</keyword>
<dbReference type="AlphaFoldDB" id="A0AAY4A971"/>
<feature type="transmembrane region" description="Helical" evidence="1">
    <location>
        <begin position="33"/>
        <end position="50"/>
    </location>
</feature>
<evidence type="ECO:0000313" key="2">
    <source>
        <dbReference type="Ensembl" id="ENSDCDP00010005517.1"/>
    </source>
</evidence>
<feature type="transmembrane region" description="Helical" evidence="1">
    <location>
        <begin position="131"/>
        <end position="150"/>
    </location>
</feature>
<dbReference type="Pfam" id="PF09772">
    <property type="entry name" value="Tmem26"/>
    <property type="match status" value="1"/>
</dbReference>
<keyword evidence="1" id="KW-0812">Transmembrane</keyword>
<feature type="transmembrane region" description="Helical" evidence="1">
    <location>
        <begin position="62"/>
        <end position="81"/>
    </location>
</feature>
<keyword evidence="1" id="KW-1133">Transmembrane helix</keyword>
<keyword evidence="1" id="KW-0472">Membrane</keyword>
<evidence type="ECO:0008006" key="4">
    <source>
        <dbReference type="Google" id="ProtNLM"/>
    </source>
</evidence>
<protein>
    <recommendedName>
        <fullName evidence="4">Transmembrane protein 26</fullName>
    </recommendedName>
</protein>
<dbReference type="RefSeq" id="XP_028817555.1">
    <property type="nucleotide sequence ID" value="XM_028961722.1"/>
</dbReference>
<evidence type="ECO:0000313" key="3">
    <source>
        <dbReference type="Proteomes" id="UP000694580"/>
    </source>
</evidence>
<evidence type="ECO:0000256" key="1">
    <source>
        <dbReference type="SAM" id="Phobius"/>
    </source>
</evidence>
<proteinExistence type="predicted"/>
<feature type="transmembrane region" description="Helical" evidence="1">
    <location>
        <begin position="261"/>
        <end position="282"/>
    </location>
</feature>
<organism evidence="2 3">
    <name type="scientific">Denticeps clupeoides</name>
    <name type="common">denticle herring</name>
    <dbReference type="NCBI Taxonomy" id="299321"/>
    <lineage>
        <taxon>Eukaryota</taxon>
        <taxon>Metazoa</taxon>
        <taxon>Chordata</taxon>
        <taxon>Craniata</taxon>
        <taxon>Vertebrata</taxon>
        <taxon>Euteleostomi</taxon>
        <taxon>Actinopterygii</taxon>
        <taxon>Neopterygii</taxon>
        <taxon>Teleostei</taxon>
        <taxon>Clupei</taxon>
        <taxon>Clupeiformes</taxon>
        <taxon>Denticipitoidei</taxon>
        <taxon>Denticipitidae</taxon>
        <taxon>Denticeps</taxon>
    </lineage>
</organism>
<dbReference type="PANTHER" id="PTHR22168:SF3">
    <property type="entry name" value="TRANSMEMBRANE PROTEIN 26"/>
    <property type="match status" value="1"/>
</dbReference>
<dbReference type="GeneTree" id="ENSGT00390000014794"/>
<sequence>MVLLNFICAVVTRSLFILVSLIGVWTWVKNNKLYWFLTILYLPLVAEMIITLRSRRSRVYKWFSPTIFLFLVSIIPTVWILEVDHLQNKPPAEKCAKLDSAESIGKFIVGFRNGTNGTDFSQMHSLCARDWILALHQILLILLIVGKWLLPTGGEVTRDELAQILLVFVGTAADILEFNSETLYDIKGESPELLYATLAVWTWSMLQFPFHLSVVSSDPENFEENLLARHRPDICQIVEALFIQDGPFLVVRLSVMSHFKVVHQMLLFFTIKNLLVVSLNLYRLHIIISELKSNH</sequence>
<dbReference type="GeneID" id="114769040"/>